<evidence type="ECO:0000256" key="1">
    <source>
        <dbReference type="SAM" id="MobiDB-lite"/>
    </source>
</evidence>
<comment type="caution">
    <text evidence="4">The sequence shown here is derived from an EMBL/GenBank/DDBJ whole genome shotgun (WGS) entry which is preliminary data.</text>
</comment>
<sequence>MANSVATSSSGRPPGLKPGSSPLGAASAVALTLLGVGAATAVYGTMIERRAFRLRRVESRILPPGSAPLRVLHLSDFHVAPWQRKKQDFVRGLAALKPDLVVGTGDNLGHVDAIPTVAHMLEPFEGIPSVHVYGSNDYLGPVLKNPFTYFGRSAHVAKKAPHLDTKTLTGHFNRLGWTPLNNMAAVLEVAGRRIRFFGVNDPHIEADDFAAAGKALREASEGQDWDLTIGLAHAPYQRVLSGLVDLGADAIFAGHTHGGQVCVPGYGALVTNCDIPREQVKGLSTWTSRGRTAALHVSAGLGTSIYAPVRFACPPEATLLTFLPRVS</sequence>
<organism evidence="4 5">
    <name type="scientific">Pseudoclavibacter terrae</name>
    <dbReference type="NCBI Taxonomy" id="1530195"/>
    <lineage>
        <taxon>Bacteria</taxon>
        <taxon>Bacillati</taxon>
        <taxon>Actinomycetota</taxon>
        <taxon>Actinomycetes</taxon>
        <taxon>Micrococcales</taxon>
        <taxon>Microbacteriaceae</taxon>
        <taxon>Pseudoclavibacter</taxon>
    </lineage>
</organism>
<dbReference type="AlphaFoldDB" id="A0A7J5B006"/>
<dbReference type="GO" id="GO:0008758">
    <property type="term" value="F:UDP-2,3-diacylglucosamine hydrolase activity"/>
    <property type="evidence" value="ECO:0007669"/>
    <property type="project" value="TreeGrafter"/>
</dbReference>
<dbReference type="OrthoDB" id="9780884at2"/>
<gene>
    <name evidence="4" type="ORF">F8O03_12395</name>
</gene>
<evidence type="ECO:0000313" key="5">
    <source>
        <dbReference type="Proteomes" id="UP000490386"/>
    </source>
</evidence>
<dbReference type="EMBL" id="WBJX01000004">
    <property type="protein sequence ID" value="KAB1637091.1"/>
    <property type="molecule type" value="Genomic_DNA"/>
</dbReference>
<dbReference type="GO" id="GO:0016020">
    <property type="term" value="C:membrane"/>
    <property type="evidence" value="ECO:0007669"/>
    <property type="project" value="GOC"/>
</dbReference>
<accession>A0A7J5B006</accession>
<dbReference type="PANTHER" id="PTHR31302:SF20">
    <property type="entry name" value="CONSERVED PROTEIN"/>
    <property type="match status" value="1"/>
</dbReference>
<feature type="region of interest" description="Disordered" evidence="1">
    <location>
        <begin position="1"/>
        <end position="20"/>
    </location>
</feature>
<feature type="transmembrane region" description="Helical" evidence="2">
    <location>
        <begin position="23"/>
        <end position="46"/>
    </location>
</feature>
<evidence type="ECO:0000313" key="4">
    <source>
        <dbReference type="EMBL" id="KAB1637091.1"/>
    </source>
</evidence>
<evidence type="ECO:0000259" key="3">
    <source>
        <dbReference type="Pfam" id="PF00149"/>
    </source>
</evidence>
<name>A0A7J5B006_9MICO</name>
<protein>
    <submittedName>
        <fullName evidence="4">Metallophosphoesterase</fullName>
    </submittedName>
</protein>
<evidence type="ECO:0000256" key="2">
    <source>
        <dbReference type="SAM" id="Phobius"/>
    </source>
</evidence>
<dbReference type="InterPro" id="IPR004843">
    <property type="entry name" value="Calcineurin-like_PHP"/>
</dbReference>
<reference evidence="4 5" key="1">
    <citation type="submission" date="2019-09" db="EMBL/GenBank/DDBJ databases">
        <title>Phylogeny of genus Pseudoclavibacter and closely related genus.</title>
        <authorList>
            <person name="Li Y."/>
        </authorList>
    </citation>
    <scope>NUCLEOTIDE SEQUENCE [LARGE SCALE GENOMIC DNA]</scope>
    <source>
        <strain evidence="4 5">THG-MD12</strain>
    </source>
</reference>
<dbReference type="GO" id="GO:0009245">
    <property type="term" value="P:lipid A biosynthetic process"/>
    <property type="evidence" value="ECO:0007669"/>
    <property type="project" value="TreeGrafter"/>
</dbReference>
<keyword evidence="2" id="KW-0472">Membrane</keyword>
<dbReference type="InterPro" id="IPR051158">
    <property type="entry name" value="Metallophosphoesterase_sf"/>
</dbReference>
<dbReference type="InterPro" id="IPR029052">
    <property type="entry name" value="Metallo-depent_PP-like"/>
</dbReference>
<dbReference type="SUPFAM" id="SSF56300">
    <property type="entry name" value="Metallo-dependent phosphatases"/>
    <property type="match status" value="1"/>
</dbReference>
<dbReference type="Pfam" id="PF00149">
    <property type="entry name" value="Metallophos"/>
    <property type="match status" value="1"/>
</dbReference>
<proteinExistence type="predicted"/>
<dbReference type="Gene3D" id="3.60.21.10">
    <property type="match status" value="1"/>
</dbReference>
<feature type="domain" description="Calcineurin-like phosphoesterase" evidence="3">
    <location>
        <begin position="69"/>
        <end position="258"/>
    </location>
</feature>
<dbReference type="Proteomes" id="UP000490386">
    <property type="component" value="Unassembled WGS sequence"/>
</dbReference>
<dbReference type="PANTHER" id="PTHR31302">
    <property type="entry name" value="TRANSMEMBRANE PROTEIN WITH METALLOPHOSPHOESTERASE DOMAIN-RELATED"/>
    <property type="match status" value="1"/>
</dbReference>
<feature type="compositionally biased region" description="Low complexity" evidence="1">
    <location>
        <begin position="8"/>
        <end position="20"/>
    </location>
</feature>
<keyword evidence="2" id="KW-1133">Transmembrane helix</keyword>
<keyword evidence="2" id="KW-0812">Transmembrane</keyword>
<keyword evidence="5" id="KW-1185">Reference proteome</keyword>
<dbReference type="RefSeq" id="WP_151424132.1">
    <property type="nucleotide sequence ID" value="NZ_WBJX01000004.1"/>
</dbReference>